<name>A0A2Z4IP73_9BACT</name>
<dbReference type="AlphaFoldDB" id="A0A2Z4IP73"/>
<sequence length="148" mass="16831">MNIQHDTPIPDTLSPFVKKLTATKLVRDDEFTISVKVEYFEDDNNGGFGDPAMLCIENDQNCTADQKAVLKSRYRPFFKEFSTRGNKVDEYGNLVEVDQSGEYPDGSIDEREHWESYLASEVAGITVMEKEDTLIRLCLSNLVVRGRI</sequence>
<dbReference type="EMBL" id="CP030041">
    <property type="protein sequence ID" value="AWW32428.1"/>
    <property type="molecule type" value="Genomic_DNA"/>
</dbReference>
<reference evidence="1 2" key="1">
    <citation type="submission" date="2018-06" db="EMBL/GenBank/DDBJ databases">
        <title>Echinicola strongylocentroti sp. nov., isolated from a sea urchin Strongylocentrotus intermedius.</title>
        <authorList>
            <person name="Bae S.S."/>
        </authorList>
    </citation>
    <scope>NUCLEOTIDE SEQUENCE [LARGE SCALE GENOMIC DNA]</scope>
    <source>
        <strain evidence="1 2">MEBiC08714</strain>
    </source>
</reference>
<evidence type="ECO:0000313" key="1">
    <source>
        <dbReference type="EMBL" id="AWW32428.1"/>
    </source>
</evidence>
<dbReference type="Proteomes" id="UP000248688">
    <property type="component" value="Chromosome"/>
</dbReference>
<dbReference type="RefSeq" id="WP_112785801.1">
    <property type="nucleotide sequence ID" value="NZ_CP030041.1"/>
</dbReference>
<keyword evidence="2" id="KW-1185">Reference proteome</keyword>
<protein>
    <submittedName>
        <fullName evidence="1">Uncharacterized protein</fullName>
    </submittedName>
</protein>
<dbReference type="KEGG" id="est:DN752_21035"/>
<evidence type="ECO:0000313" key="2">
    <source>
        <dbReference type="Proteomes" id="UP000248688"/>
    </source>
</evidence>
<gene>
    <name evidence="1" type="ORF">DN752_21035</name>
</gene>
<accession>A0A2Z4IP73</accession>
<proteinExistence type="predicted"/>
<organism evidence="1 2">
    <name type="scientific">Echinicola strongylocentroti</name>
    <dbReference type="NCBI Taxonomy" id="1795355"/>
    <lineage>
        <taxon>Bacteria</taxon>
        <taxon>Pseudomonadati</taxon>
        <taxon>Bacteroidota</taxon>
        <taxon>Cytophagia</taxon>
        <taxon>Cytophagales</taxon>
        <taxon>Cyclobacteriaceae</taxon>
        <taxon>Echinicola</taxon>
    </lineage>
</organism>